<reference evidence="1 2" key="1">
    <citation type="submission" date="2015-02" db="EMBL/GenBank/DDBJ databases">
        <title>Improved understanding of the partial-nitritation anammox process through 23 genomes representing the majority of the microbial community.</title>
        <authorList>
            <person name="Speth D.R."/>
            <person name="In T Zandt M."/>
            <person name="Guerrero Cruz S."/>
            <person name="Jetten M.S."/>
            <person name="Dutilh B.E."/>
        </authorList>
    </citation>
    <scope>NUCLEOTIDE SEQUENCE [LARGE SCALE GENOMIC DNA]</scope>
    <source>
        <strain evidence="1">OLB20</strain>
    </source>
</reference>
<evidence type="ECO:0000313" key="2">
    <source>
        <dbReference type="Proteomes" id="UP000070457"/>
    </source>
</evidence>
<dbReference type="EMBL" id="JYNZ01000003">
    <property type="protein sequence ID" value="KXK26818.1"/>
    <property type="molecule type" value="Genomic_DNA"/>
</dbReference>
<dbReference type="SUPFAM" id="SSF64182">
    <property type="entry name" value="DHH phosphoesterases"/>
    <property type="match status" value="1"/>
</dbReference>
<evidence type="ECO:0008006" key="3">
    <source>
        <dbReference type="Google" id="ProtNLM"/>
    </source>
</evidence>
<accession>A0A136LYT2</accession>
<sequence length="326" mass="36796">MLSCKKREYSRQAGRKQWYNQSLMQLPQITKILTDSDLDGIVSGAMLRIVFPDAQIIIGDPTGMQLGRYDDAVNGGTVIADLAYVEGCGMYFDHHESNRPEHSDFAGSWQPAPSAAEVVYNFFRNDFDLSAFSPLIPEVSKLDSALFTLAEYRQPSEVMRLGLVISRDDRAFNHLLIELLAVRSWDFVWQHELVQQKLVRAQEAADRIADYIHSNLKIHDGIGVIDMQNFAEDVRTSSFEFTSLYPDLDALMVFKPEREGFKVTFYSNSFNDDAFDYNLLAVAEEMNPASSGGHRGACGFVPRPGQTKTVVLIRRSLCWQSSVENN</sequence>
<protein>
    <recommendedName>
        <fullName evidence="3">DHHA1 domain protein</fullName>
    </recommendedName>
</protein>
<dbReference type="AlphaFoldDB" id="A0A136LYT2"/>
<dbReference type="Proteomes" id="UP000070457">
    <property type="component" value="Unassembled WGS sequence"/>
</dbReference>
<name>A0A136LYT2_9BACT</name>
<gene>
    <name evidence="1" type="ORF">TR69_WS6001000839</name>
</gene>
<proteinExistence type="predicted"/>
<evidence type="ECO:0000313" key="1">
    <source>
        <dbReference type="EMBL" id="KXK26818.1"/>
    </source>
</evidence>
<organism evidence="1 2">
    <name type="scientific">candidate division WS6 bacterium OLB20</name>
    <dbReference type="NCBI Taxonomy" id="1617426"/>
    <lineage>
        <taxon>Bacteria</taxon>
        <taxon>Candidatus Dojkabacteria</taxon>
    </lineage>
</organism>
<dbReference type="STRING" id="1617426.TR69_WS6001000839"/>
<comment type="caution">
    <text evidence="1">The sequence shown here is derived from an EMBL/GenBank/DDBJ whole genome shotgun (WGS) entry which is preliminary data.</text>
</comment>
<dbReference type="InterPro" id="IPR038763">
    <property type="entry name" value="DHH_sf"/>
</dbReference>